<name>A0ACB8A1Y9_9AGAM</name>
<proteinExistence type="predicted"/>
<feature type="non-terminal residue" evidence="1">
    <location>
        <position position="564"/>
    </location>
</feature>
<gene>
    <name evidence="1" type="ORF">BJ138DRAFT_1160699</name>
</gene>
<evidence type="ECO:0000313" key="1">
    <source>
        <dbReference type="EMBL" id="KAH7907197.1"/>
    </source>
</evidence>
<organism evidence="1 2">
    <name type="scientific">Hygrophoropsis aurantiaca</name>
    <dbReference type="NCBI Taxonomy" id="72124"/>
    <lineage>
        <taxon>Eukaryota</taxon>
        <taxon>Fungi</taxon>
        <taxon>Dikarya</taxon>
        <taxon>Basidiomycota</taxon>
        <taxon>Agaricomycotina</taxon>
        <taxon>Agaricomycetes</taxon>
        <taxon>Agaricomycetidae</taxon>
        <taxon>Boletales</taxon>
        <taxon>Coniophorineae</taxon>
        <taxon>Hygrophoropsidaceae</taxon>
        <taxon>Hygrophoropsis</taxon>
    </lineage>
</organism>
<keyword evidence="2" id="KW-1185">Reference proteome</keyword>
<sequence length="564" mass="63667">MLSHRWEVGEPLFRHIDKALRDKDVASVYMMETPPGVKKLQQFCGTAAKCGYRWAWSDTCCIDKSSSAETQESINSMFRWYRKSAITIVYLPGMEDSKLDKDSRCPAPQTSAVLYNHKTPSQPLFDPSSDYPPFDNPVTLDIVRLRDSAKDWPCFHPDDQVEEVALTQFLKTYLALDEWFKRGWTLQELLAPKNIRFYTKEWRSLERRGNDIRSSQQRMTFDIGNQKRDGVWLRALTDASGIPEDDLVNLEAGCHNVRPKLYWASKRETTRVEDIAYCLMGIFNISMSVLYGEGTVAFTRLQEEIMKRTYDINIFDWSGTASTLNSCLADHPRCFTEEERAETSLPEKTVGFLNALGGATDIFTSAIPGFAFDRITKIFKDPPPGHSLASGEMSMSLFEYRVTKITKIVGDPNNQASAGCWRYKFETKGLNDFEIITHQELENVGDASCYSVGRMWDRNIGRVFQTIFSSFSSNILKKSPNETLAKAYQAVSSQLSLPSPKLPLSPSSLSTLPLSLTTSTLKKSMQMRLGSSNDVETSLRVEIESPQPEETAETAETAQGGENP</sequence>
<protein>
    <submittedName>
        <fullName evidence="1">Heterokaryon incompatibility protein-domain-containing protein</fullName>
    </submittedName>
</protein>
<comment type="caution">
    <text evidence="1">The sequence shown here is derived from an EMBL/GenBank/DDBJ whole genome shotgun (WGS) entry which is preliminary data.</text>
</comment>
<reference evidence="1" key="1">
    <citation type="journal article" date="2021" name="New Phytol.">
        <title>Evolutionary innovations through gain and loss of genes in the ectomycorrhizal Boletales.</title>
        <authorList>
            <person name="Wu G."/>
            <person name="Miyauchi S."/>
            <person name="Morin E."/>
            <person name="Kuo A."/>
            <person name="Drula E."/>
            <person name="Varga T."/>
            <person name="Kohler A."/>
            <person name="Feng B."/>
            <person name="Cao Y."/>
            <person name="Lipzen A."/>
            <person name="Daum C."/>
            <person name="Hundley H."/>
            <person name="Pangilinan J."/>
            <person name="Johnson J."/>
            <person name="Barry K."/>
            <person name="LaButti K."/>
            <person name="Ng V."/>
            <person name="Ahrendt S."/>
            <person name="Min B."/>
            <person name="Choi I.G."/>
            <person name="Park H."/>
            <person name="Plett J.M."/>
            <person name="Magnuson J."/>
            <person name="Spatafora J.W."/>
            <person name="Nagy L.G."/>
            <person name="Henrissat B."/>
            <person name="Grigoriev I.V."/>
            <person name="Yang Z.L."/>
            <person name="Xu J."/>
            <person name="Martin F.M."/>
        </authorList>
    </citation>
    <scope>NUCLEOTIDE SEQUENCE</scope>
    <source>
        <strain evidence="1">ATCC 28755</strain>
    </source>
</reference>
<evidence type="ECO:0000313" key="2">
    <source>
        <dbReference type="Proteomes" id="UP000790377"/>
    </source>
</evidence>
<accession>A0ACB8A1Y9</accession>
<dbReference type="Proteomes" id="UP000790377">
    <property type="component" value="Unassembled WGS sequence"/>
</dbReference>
<dbReference type="EMBL" id="MU267928">
    <property type="protein sequence ID" value="KAH7907197.1"/>
    <property type="molecule type" value="Genomic_DNA"/>
</dbReference>